<proteinExistence type="predicted"/>
<accession>A0ABQ5D2L3</accession>
<reference evidence="2" key="2">
    <citation type="submission" date="2022-01" db="EMBL/GenBank/DDBJ databases">
        <authorList>
            <person name="Yamashiro T."/>
            <person name="Shiraishi A."/>
            <person name="Satake H."/>
            <person name="Nakayama K."/>
        </authorList>
    </citation>
    <scope>NUCLEOTIDE SEQUENCE</scope>
</reference>
<evidence type="ECO:0008006" key="4">
    <source>
        <dbReference type="Google" id="ProtNLM"/>
    </source>
</evidence>
<organism evidence="2 3">
    <name type="scientific">Tanacetum coccineum</name>
    <dbReference type="NCBI Taxonomy" id="301880"/>
    <lineage>
        <taxon>Eukaryota</taxon>
        <taxon>Viridiplantae</taxon>
        <taxon>Streptophyta</taxon>
        <taxon>Embryophyta</taxon>
        <taxon>Tracheophyta</taxon>
        <taxon>Spermatophyta</taxon>
        <taxon>Magnoliopsida</taxon>
        <taxon>eudicotyledons</taxon>
        <taxon>Gunneridae</taxon>
        <taxon>Pentapetalae</taxon>
        <taxon>asterids</taxon>
        <taxon>campanulids</taxon>
        <taxon>Asterales</taxon>
        <taxon>Asteraceae</taxon>
        <taxon>Asteroideae</taxon>
        <taxon>Anthemideae</taxon>
        <taxon>Anthemidinae</taxon>
        <taxon>Tanacetum</taxon>
    </lineage>
</organism>
<feature type="region of interest" description="Disordered" evidence="1">
    <location>
        <begin position="142"/>
        <end position="167"/>
    </location>
</feature>
<name>A0ABQ5D2L3_9ASTR</name>
<evidence type="ECO:0000313" key="3">
    <source>
        <dbReference type="Proteomes" id="UP001151760"/>
    </source>
</evidence>
<dbReference type="PANTHER" id="PTHR33325:SF5">
    <property type="entry name" value="TRANSCRIPTION FACTOR INTERACTOR AND REGULATOR CCHC(ZN) FAMILY"/>
    <property type="match status" value="1"/>
</dbReference>
<gene>
    <name evidence="2" type="ORF">Tco_0923486</name>
</gene>
<dbReference type="EMBL" id="BQNB010014846">
    <property type="protein sequence ID" value="GJT33067.1"/>
    <property type="molecule type" value="Genomic_DNA"/>
</dbReference>
<sequence length="206" mass="24209">MKLKKEYLTVKDPLVLWQSLKDRFDHQKQVILPKACYDWMHLRLQDFKSVSEYNSAMFSITSKLTLCGEKITEEDMQEKSFSMFHASNMLLQQQYRECGFKKYHELIYVLLVAEQNNELLMKNHQARPNGSIALPEVHATSNVRGRGREHDNNRGNQQGRGCGRDTVWHRDGYNPKPYDFKKKMIKAKRCTIRLLRILEMLATNVA</sequence>
<reference evidence="2" key="1">
    <citation type="journal article" date="2022" name="Int. J. Mol. Sci.">
        <title>Draft Genome of Tanacetum Coccineum: Genomic Comparison of Closely Related Tanacetum-Family Plants.</title>
        <authorList>
            <person name="Yamashiro T."/>
            <person name="Shiraishi A."/>
            <person name="Nakayama K."/>
            <person name="Satake H."/>
        </authorList>
    </citation>
    <scope>NUCLEOTIDE SEQUENCE</scope>
</reference>
<dbReference type="Proteomes" id="UP001151760">
    <property type="component" value="Unassembled WGS sequence"/>
</dbReference>
<keyword evidence="3" id="KW-1185">Reference proteome</keyword>
<dbReference type="PANTHER" id="PTHR33325">
    <property type="entry name" value="ZINC FINGER, CCHC-TYPE-RELATED"/>
    <property type="match status" value="1"/>
</dbReference>
<protein>
    <recommendedName>
        <fullName evidence="4">Polyprotein</fullName>
    </recommendedName>
</protein>
<comment type="caution">
    <text evidence="2">The sequence shown here is derived from an EMBL/GenBank/DDBJ whole genome shotgun (WGS) entry which is preliminary data.</text>
</comment>
<evidence type="ECO:0000256" key="1">
    <source>
        <dbReference type="SAM" id="MobiDB-lite"/>
    </source>
</evidence>
<evidence type="ECO:0000313" key="2">
    <source>
        <dbReference type="EMBL" id="GJT33067.1"/>
    </source>
</evidence>